<dbReference type="Proteomes" id="UP001279734">
    <property type="component" value="Unassembled WGS sequence"/>
</dbReference>
<keyword evidence="1" id="KW-0812">Transmembrane</keyword>
<reference evidence="2" key="1">
    <citation type="submission" date="2023-05" db="EMBL/GenBank/DDBJ databases">
        <title>Nepenthes gracilis genome sequencing.</title>
        <authorList>
            <person name="Fukushima K."/>
        </authorList>
    </citation>
    <scope>NUCLEOTIDE SEQUENCE</scope>
    <source>
        <strain evidence="2">SING2019-196</strain>
    </source>
</reference>
<accession>A0AAD3TDU3</accession>
<comment type="caution">
    <text evidence="2">The sequence shown here is derived from an EMBL/GenBank/DDBJ whole genome shotgun (WGS) entry which is preliminary data.</text>
</comment>
<dbReference type="AlphaFoldDB" id="A0AAD3TDU3"/>
<evidence type="ECO:0000313" key="2">
    <source>
        <dbReference type="EMBL" id="GMH28233.1"/>
    </source>
</evidence>
<keyword evidence="1" id="KW-1133">Transmembrane helix</keyword>
<feature type="transmembrane region" description="Helical" evidence="1">
    <location>
        <begin position="39"/>
        <end position="65"/>
    </location>
</feature>
<keyword evidence="1" id="KW-0472">Membrane</keyword>
<feature type="transmembrane region" description="Helical" evidence="1">
    <location>
        <begin position="71"/>
        <end position="95"/>
    </location>
</feature>
<feature type="transmembrane region" description="Helical" evidence="1">
    <location>
        <begin position="12"/>
        <end position="32"/>
    </location>
</feature>
<protein>
    <submittedName>
        <fullName evidence="2">Uncharacterized protein</fullName>
    </submittedName>
</protein>
<keyword evidence="3" id="KW-1185">Reference proteome</keyword>
<evidence type="ECO:0000313" key="3">
    <source>
        <dbReference type="Proteomes" id="UP001279734"/>
    </source>
</evidence>
<evidence type="ECO:0000256" key="1">
    <source>
        <dbReference type="SAM" id="Phobius"/>
    </source>
</evidence>
<name>A0AAD3TDU3_NEPGR</name>
<organism evidence="2 3">
    <name type="scientific">Nepenthes gracilis</name>
    <name type="common">Slender pitcher plant</name>
    <dbReference type="NCBI Taxonomy" id="150966"/>
    <lineage>
        <taxon>Eukaryota</taxon>
        <taxon>Viridiplantae</taxon>
        <taxon>Streptophyta</taxon>
        <taxon>Embryophyta</taxon>
        <taxon>Tracheophyta</taxon>
        <taxon>Spermatophyta</taxon>
        <taxon>Magnoliopsida</taxon>
        <taxon>eudicotyledons</taxon>
        <taxon>Gunneridae</taxon>
        <taxon>Pentapetalae</taxon>
        <taxon>Caryophyllales</taxon>
        <taxon>Nepenthaceae</taxon>
        <taxon>Nepenthes</taxon>
    </lineage>
</organism>
<proteinExistence type="predicted"/>
<gene>
    <name evidence="2" type="ORF">Nepgr_030076</name>
</gene>
<dbReference type="EMBL" id="BSYO01000034">
    <property type="protein sequence ID" value="GMH28233.1"/>
    <property type="molecule type" value="Genomic_DNA"/>
</dbReference>
<sequence>MWVYDVGCPFAAVAALVAVGSLECSCVCICLSRLSVNEFVAAFGCYPAAGGVKFWPFAAGCFLLLEPSAGGLWLCCCWLYLLLMSFAGAGVASVMQQHIVRLLEFLGCRLAVGSLFCCGQHFVRLDPDGVCCVANGSVYGPLANWRLQLLSVIGLGVAGVWLTLLDHAADVWVADLSWDEQAGPADAVLDEVWDLLAFVMLAGAYCPNPLDDAGLLSFGGSVCYCAQLLAGNQMLLHLSLLMQMCLPFVLHSDATLLPAVLRLQGTFCSWHLLGVGLFCGFAVDSSLADAAMCCCIRICCKCRIGIFADVVELSSFCALSSRFGRKGSLPVSFSLANRLALDQMLDCVILVLLLSVPVNTAVYRADLFWLVVGAGAVHVGGCV</sequence>